<dbReference type="InterPro" id="IPR004638">
    <property type="entry name" value="EmrB-like"/>
</dbReference>
<name>A0A327T7G8_9SPHI</name>
<feature type="transmembrane region" description="Helical" evidence="8">
    <location>
        <begin position="45"/>
        <end position="67"/>
    </location>
</feature>
<dbReference type="AlphaFoldDB" id="A0A327T7G8"/>
<feature type="transmembrane region" description="Helical" evidence="8">
    <location>
        <begin position="100"/>
        <end position="122"/>
    </location>
</feature>
<dbReference type="PRINTS" id="PR01036">
    <property type="entry name" value="TCRTETB"/>
</dbReference>
<keyword evidence="5 8" id="KW-0812">Transmembrane</keyword>
<dbReference type="PROSITE" id="PS50850">
    <property type="entry name" value="MFS"/>
    <property type="match status" value="1"/>
</dbReference>
<proteinExistence type="inferred from homology"/>
<feature type="transmembrane region" description="Helical" evidence="8">
    <location>
        <begin position="398"/>
        <end position="416"/>
    </location>
</feature>
<feature type="transmembrane region" description="Helical" evidence="8">
    <location>
        <begin position="195"/>
        <end position="214"/>
    </location>
</feature>
<dbReference type="InterPro" id="IPR036259">
    <property type="entry name" value="MFS_trans_sf"/>
</dbReference>
<feature type="transmembrane region" description="Helical" evidence="8">
    <location>
        <begin position="482"/>
        <end position="501"/>
    </location>
</feature>
<accession>A0A327T7G8</accession>
<evidence type="ECO:0000313" key="10">
    <source>
        <dbReference type="EMBL" id="RAJ37269.1"/>
    </source>
</evidence>
<dbReference type="PANTHER" id="PTHR42718">
    <property type="entry name" value="MAJOR FACILITATOR SUPERFAMILY MULTIDRUG TRANSPORTER MFSC"/>
    <property type="match status" value="1"/>
</dbReference>
<dbReference type="EMBL" id="QLLR01000001">
    <property type="protein sequence ID" value="RAJ37269.1"/>
    <property type="molecule type" value="Genomic_DNA"/>
</dbReference>
<evidence type="ECO:0000256" key="6">
    <source>
        <dbReference type="ARBA" id="ARBA00022989"/>
    </source>
</evidence>
<evidence type="ECO:0000256" key="5">
    <source>
        <dbReference type="ARBA" id="ARBA00022692"/>
    </source>
</evidence>
<feature type="transmembrane region" description="Helical" evidence="8">
    <location>
        <begin position="161"/>
        <end position="183"/>
    </location>
</feature>
<feature type="transmembrane region" description="Helical" evidence="8">
    <location>
        <begin position="362"/>
        <end position="386"/>
    </location>
</feature>
<evidence type="ECO:0000256" key="1">
    <source>
        <dbReference type="ARBA" id="ARBA00004651"/>
    </source>
</evidence>
<feature type="domain" description="Major facilitator superfamily (MFS) profile" evidence="9">
    <location>
        <begin position="9"/>
        <end position="505"/>
    </location>
</feature>
<feature type="transmembrane region" description="Helical" evidence="8">
    <location>
        <begin position="7"/>
        <end position="33"/>
    </location>
</feature>
<gene>
    <name evidence="10" type="ORF">LY11_00345</name>
</gene>
<dbReference type="RefSeq" id="WP_111631996.1">
    <property type="nucleotide sequence ID" value="NZ_QLLR01000001.1"/>
</dbReference>
<dbReference type="InterPro" id="IPR011701">
    <property type="entry name" value="MFS"/>
</dbReference>
<dbReference type="Pfam" id="PF07690">
    <property type="entry name" value="MFS_1"/>
    <property type="match status" value="1"/>
</dbReference>
<feature type="transmembrane region" description="Helical" evidence="8">
    <location>
        <begin position="301"/>
        <end position="318"/>
    </location>
</feature>
<dbReference type="PANTHER" id="PTHR42718:SF9">
    <property type="entry name" value="MAJOR FACILITATOR SUPERFAMILY MULTIDRUG TRANSPORTER MFSC"/>
    <property type="match status" value="1"/>
</dbReference>
<reference evidence="10 11" key="1">
    <citation type="submission" date="2018-06" db="EMBL/GenBank/DDBJ databases">
        <title>Genomic Encyclopedia of Archaeal and Bacterial Type Strains, Phase II (KMG-II): from individual species to whole genera.</title>
        <authorList>
            <person name="Goeker M."/>
        </authorList>
    </citation>
    <scope>NUCLEOTIDE SEQUENCE [LARGE SCALE GENOMIC DNA]</scope>
    <source>
        <strain evidence="10 11">DSM 14825</strain>
    </source>
</reference>
<evidence type="ECO:0000256" key="4">
    <source>
        <dbReference type="ARBA" id="ARBA00022475"/>
    </source>
</evidence>
<dbReference type="Proteomes" id="UP000249754">
    <property type="component" value="Unassembled WGS sequence"/>
</dbReference>
<protein>
    <submittedName>
        <fullName evidence="10">DHA2 family multidrug resistance protein</fullName>
    </submittedName>
</protein>
<evidence type="ECO:0000256" key="7">
    <source>
        <dbReference type="ARBA" id="ARBA00023136"/>
    </source>
</evidence>
<organism evidence="10 11">
    <name type="scientific">Pedobacter cryoconitis</name>
    <dbReference type="NCBI Taxonomy" id="188932"/>
    <lineage>
        <taxon>Bacteria</taxon>
        <taxon>Pseudomonadati</taxon>
        <taxon>Bacteroidota</taxon>
        <taxon>Sphingobacteriia</taxon>
        <taxon>Sphingobacteriales</taxon>
        <taxon>Sphingobacteriaceae</taxon>
        <taxon>Pedobacter</taxon>
    </lineage>
</organism>
<feature type="transmembrane region" description="Helical" evidence="8">
    <location>
        <begin position="266"/>
        <end position="289"/>
    </location>
</feature>
<feature type="transmembrane region" description="Helical" evidence="8">
    <location>
        <begin position="226"/>
        <end position="245"/>
    </location>
</feature>
<keyword evidence="3" id="KW-0813">Transport</keyword>
<evidence type="ECO:0000313" key="11">
    <source>
        <dbReference type="Proteomes" id="UP000249754"/>
    </source>
</evidence>
<dbReference type="OrthoDB" id="9807274at2"/>
<evidence type="ECO:0000256" key="8">
    <source>
        <dbReference type="SAM" id="Phobius"/>
    </source>
</evidence>
<keyword evidence="4" id="KW-1003">Cell membrane</keyword>
<dbReference type="CDD" id="cd17503">
    <property type="entry name" value="MFS_LmrB_MDR_like"/>
    <property type="match status" value="1"/>
</dbReference>
<dbReference type="Gene3D" id="1.20.1250.20">
    <property type="entry name" value="MFS general substrate transporter like domains"/>
    <property type="match status" value="1"/>
</dbReference>
<comment type="similarity">
    <text evidence="2">Belongs to the major facilitator superfamily. EmrB family.</text>
</comment>
<comment type="caution">
    <text evidence="10">The sequence shown here is derived from an EMBL/GenBank/DDBJ whole genome shotgun (WGS) entry which is preliminary data.</text>
</comment>
<feature type="transmembrane region" description="Helical" evidence="8">
    <location>
        <begin position="325"/>
        <end position="342"/>
    </location>
</feature>
<dbReference type="NCBIfam" id="TIGR00711">
    <property type="entry name" value="efflux_EmrB"/>
    <property type="match status" value="1"/>
</dbReference>
<dbReference type="GO" id="GO:0005886">
    <property type="term" value="C:plasma membrane"/>
    <property type="evidence" value="ECO:0007669"/>
    <property type="project" value="UniProtKB-SubCell"/>
</dbReference>
<sequence>MSPLKRQILLITVIAAAIMELIDTSIVNVALNYMSGNLGATLEDISWVITSYAIANVIIIPMTSFLVNNLGRRNYYIGSIILFTFCSFMCGNATGIWELVAFRFLQGLGGGALLSVSAVVVYELFPKEKQATASALFGIGIFIGPTIGPTLGGFITENYSWPWIFYINIPIGIAAAISCMFLLGESPIKQQLKKIDWIGIFLLIAGVGSLQTVLERGETDDWFAAGYIIVLSIVATLSIIGFIIWELSIENPIINLRILKYRSLSIAAVLTFITGMGMYTSIYLTPVVAQRLLGFTPTQSGLLLLPGSIVAVLALIITGKLLQKGVAPAFMILLGFLCFIYFNWSMSRINLETPAIDITVNLVFRAIGMALLTVPLSTLAVSALDAKDMPQGTSLNNMMRQLGGSFGISIINTYVARRVALHRMDLITHIKVENPVAVERINTYTHYFQQKGFGLLDAKQKAMQLIENVVVKQSFFSSYLDAYLLIGLFFAIVLPLLIFVAKRDKARPIVIPSSDH</sequence>
<keyword evidence="6 8" id="KW-1133">Transmembrane helix</keyword>
<feature type="transmembrane region" description="Helical" evidence="8">
    <location>
        <begin position="134"/>
        <end position="155"/>
    </location>
</feature>
<dbReference type="GO" id="GO:0022857">
    <property type="term" value="F:transmembrane transporter activity"/>
    <property type="evidence" value="ECO:0007669"/>
    <property type="project" value="InterPro"/>
</dbReference>
<dbReference type="SUPFAM" id="SSF103473">
    <property type="entry name" value="MFS general substrate transporter"/>
    <property type="match status" value="1"/>
</dbReference>
<evidence type="ECO:0000259" key="9">
    <source>
        <dbReference type="PROSITE" id="PS50850"/>
    </source>
</evidence>
<evidence type="ECO:0000256" key="3">
    <source>
        <dbReference type="ARBA" id="ARBA00022448"/>
    </source>
</evidence>
<comment type="subcellular location">
    <subcellularLocation>
        <location evidence="1">Cell membrane</location>
        <topology evidence="1">Multi-pass membrane protein</topology>
    </subcellularLocation>
</comment>
<keyword evidence="7 8" id="KW-0472">Membrane</keyword>
<feature type="transmembrane region" description="Helical" evidence="8">
    <location>
        <begin position="74"/>
        <end position="94"/>
    </location>
</feature>
<dbReference type="Gene3D" id="1.20.1720.10">
    <property type="entry name" value="Multidrug resistance protein D"/>
    <property type="match status" value="1"/>
</dbReference>
<evidence type="ECO:0000256" key="2">
    <source>
        <dbReference type="ARBA" id="ARBA00008537"/>
    </source>
</evidence>
<dbReference type="InterPro" id="IPR020846">
    <property type="entry name" value="MFS_dom"/>
</dbReference>
<dbReference type="STRING" id="188932.AY601_2728"/>